<dbReference type="EMBL" id="CACVKT020007648">
    <property type="protein sequence ID" value="CAC5409827.1"/>
    <property type="molecule type" value="Genomic_DNA"/>
</dbReference>
<evidence type="ECO:0000313" key="3">
    <source>
        <dbReference type="Proteomes" id="UP000507470"/>
    </source>
</evidence>
<accession>A0A6J8DQ06</accession>
<protein>
    <submittedName>
        <fullName evidence="2">Uncharacterized protein</fullName>
    </submittedName>
</protein>
<evidence type="ECO:0000313" key="2">
    <source>
        <dbReference type="EMBL" id="CAC5409827.1"/>
    </source>
</evidence>
<evidence type="ECO:0000256" key="1">
    <source>
        <dbReference type="SAM" id="MobiDB-lite"/>
    </source>
</evidence>
<feature type="region of interest" description="Disordered" evidence="1">
    <location>
        <begin position="1"/>
        <end position="38"/>
    </location>
</feature>
<reference evidence="2 3" key="1">
    <citation type="submission" date="2020-06" db="EMBL/GenBank/DDBJ databases">
        <authorList>
            <person name="Li R."/>
            <person name="Bekaert M."/>
        </authorList>
    </citation>
    <scope>NUCLEOTIDE SEQUENCE [LARGE SCALE GENOMIC DNA]</scope>
    <source>
        <strain evidence="3">wild</strain>
    </source>
</reference>
<name>A0A6J8DQ06_MYTCO</name>
<dbReference type="Proteomes" id="UP000507470">
    <property type="component" value="Unassembled WGS sequence"/>
</dbReference>
<proteinExistence type="predicted"/>
<dbReference type="OrthoDB" id="6201998at2759"/>
<keyword evidence="3" id="KW-1185">Reference proteome</keyword>
<gene>
    <name evidence="2" type="ORF">MCOR_43066</name>
</gene>
<sequence length="192" mass="22038">MYQPHHCSQRMKIPQSNTNTNNSVSDESHSTSESSQIQQRLSILEDSTISISSEILNAHSSIKNFEILLSKNLQGLRSDIVEDVMKLMNTVETSPESIETLKQVHARELKMLREKMHESDIDKKKIIENFETEKCQLLSKAKELERNSIQAIHVFHAAEEHLNHAKLQEKDATIEKLHDRLLTVKEDILGCQ</sequence>
<organism evidence="2 3">
    <name type="scientific">Mytilus coruscus</name>
    <name type="common">Sea mussel</name>
    <dbReference type="NCBI Taxonomy" id="42192"/>
    <lineage>
        <taxon>Eukaryota</taxon>
        <taxon>Metazoa</taxon>
        <taxon>Spiralia</taxon>
        <taxon>Lophotrochozoa</taxon>
        <taxon>Mollusca</taxon>
        <taxon>Bivalvia</taxon>
        <taxon>Autobranchia</taxon>
        <taxon>Pteriomorphia</taxon>
        <taxon>Mytilida</taxon>
        <taxon>Mytiloidea</taxon>
        <taxon>Mytilidae</taxon>
        <taxon>Mytilinae</taxon>
        <taxon>Mytilus</taxon>
    </lineage>
</organism>
<dbReference type="AlphaFoldDB" id="A0A6J8DQ06"/>